<proteinExistence type="predicted"/>
<dbReference type="RefSeq" id="WP_267311655.1">
    <property type="nucleotide sequence ID" value="NZ_JABXXV010000002.1"/>
</dbReference>
<evidence type="ECO:0000259" key="1">
    <source>
        <dbReference type="Pfam" id="PF00535"/>
    </source>
</evidence>
<dbReference type="InterPro" id="IPR001173">
    <property type="entry name" value="Glyco_trans_2-like"/>
</dbReference>
<dbReference type="CDD" id="cd00761">
    <property type="entry name" value="Glyco_tranf_GTA_type"/>
    <property type="match status" value="1"/>
</dbReference>
<dbReference type="SUPFAM" id="SSF53448">
    <property type="entry name" value="Nucleotide-diphospho-sugar transferases"/>
    <property type="match status" value="1"/>
</dbReference>
<comment type="caution">
    <text evidence="2">The sequence shown here is derived from an EMBL/GenBank/DDBJ whole genome shotgun (WGS) entry which is preliminary data.</text>
</comment>
<dbReference type="Gene3D" id="3.90.550.10">
    <property type="entry name" value="Spore Coat Polysaccharide Biosynthesis Protein SpsA, Chain A"/>
    <property type="match status" value="1"/>
</dbReference>
<feature type="domain" description="Glycosyltransferase 2-like" evidence="1">
    <location>
        <begin position="184"/>
        <end position="314"/>
    </location>
</feature>
<protein>
    <submittedName>
        <fullName evidence="2">Glycosyltransferase</fullName>
    </submittedName>
</protein>
<evidence type="ECO:0000313" key="3">
    <source>
        <dbReference type="Proteomes" id="UP001516351"/>
    </source>
</evidence>
<evidence type="ECO:0000313" key="2">
    <source>
        <dbReference type="EMBL" id="NVN46272.1"/>
    </source>
</evidence>
<dbReference type="PANTHER" id="PTHR22916">
    <property type="entry name" value="GLYCOSYLTRANSFERASE"/>
    <property type="match status" value="1"/>
</dbReference>
<name>A0ABX2P3Y4_9PROT</name>
<reference evidence="2 3" key="1">
    <citation type="submission" date="2020-06" db="EMBL/GenBank/DDBJ databases">
        <title>Synonyms of Asaia species.</title>
        <authorList>
            <person name="Sombolestani A."/>
        </authorList>
    </citation>
    <scope>NUCLEOTIDE SEQUENCE [LARGE SCALE GENOMIC DNA]</scope>
    <source>
        <strain evidence="2 3">LMG 27047</strain>
    </source>
</reference>
<dbReference type="Proteomes" id="UP001516351">
    <property type="component" value="Unassembled WGS sequence"/>
</dbReference>
<dbReference type="InterPro" id="IPR029044">
    <property type="entry name" value="Nucleotide-diphossugar_trans"/>
</dbReference>
<dbReference type="Pfam" id="PF00535">
    <property type="entry name" value="Glycos_transf_2"/>
    <property type="match status" value="1"/>
</dbReference>
<organism evidence="2 3">
    <name type="scientific">Asaia spathodeae</name>
    <dbReference type="NCBI Taxonomy" id="657016"/>
    <lineage>
        <taxon>Bacteria</taxon>
        <taxon>Pseudomonadati</taxon>
        <taxon>Pseudomonadota</taxon>
        <taxon>Alphaproteobacteria</taxon>
        <taxon>Acetobacterales</taxon>
        <taxon>Acetobacteraceae</taxon>
        <taxon>Asaia</taxon>
    </lineage>
</organism>
<gene>
    <name evidence="2" type="ORF">HW542_05550</name>
</gene>
<accession>A0ABX2P3Y4</accession>
<sequence length="507" mass="57038">MIRFANFHSHVRKIPLSVPASIRDEDISRLEHAWFGPRFCSQRRNGVSLFVGGRSGLECLLHLQYAPNASIHVIEPDPALYASLSGLLGQDQRVTLHNDLDGFLQNKQDIEVLDFVRVDDAHYFTVWKLIKHFQIRALATEISFSDSIYNVSEQLRPHIPFLYLAHASGRGRGFDKPRPKIAVSVIVPAYGVAAQLPQCLDSLVNQTLDELEIIVVDDGSPDKCGEIADGYAARYPGRVVVVHKANGGCASARNAGMDVAKGQFIGFVDGDDWVTHDMYADLYKMTIEDAADVAQGGYKFAYEGGVTKDSDDIYAGNLGIFKRSGVVEQPQLLLTGQPTIWRRIYDRELLIENGIRFPEHIKRFDDLPFQFEALSIARRISTTAQPYYFYRQGRVGQDILAKDEKLFVHFEIFDYLKTRIISRMRADVISQLLRVELNTHAWALGRIDKHLVSDYTARAIRSLHDGYEVLSTKHKYVILASVGPDAAELLQNALRLKKSSQSAAFLK</sequence>
<keyword evidence="3" id="KW-1185">Reference proteome</keyword>
<dbReference type="EMBL" id="JABXXV010000002">
    <property type="protein sequence ID" value="NVN46272.1"/>
    <property type="molecule type" value="Genomic_DNA"/>
</dbReference>
<dbReference type="PANTHER" id="PTHR22916:SF3">
    <property type="entry name" value="UDP-GLCNAC:BETAGAL BETA-1,3-N-ACETYLGLUCOSAMINYLTRANSFERASE-LIKE PROTEIN 1"/>
    <property type="match status" value="1"/>
</dbReference>